<dbReference type="Proteomes" id="UP001299046">
    <property type="component" value="Unassembled WGS sequence"/>
</dbReference>
<accession>A0ABU5YQJ5</accession>
<reference evidence="2 3" key="1">
    <citation type="submission" date="2023-12" db="EMBL/GenBank/DDBJ databases">
        <title>Description of new species of Mycobacterium terrae complex isolated from sewage at the Sao Paulo Zoological Park Foundation in Brazil.</title>
        <authorList>
            <person name="Romagnoli C.L."/>
            <person name="Conceicao E.C."/>
            <person name="Machado E."/>
            <person name="Barreto L.B.P.F."/>
            <person name="Sharma A."/>
            <person name="Silva N.M."/>
            <person name="Marques L.E."/>
            <person name="Juliana M.A."/>
            <person name="Lourenco M.C.S."/>
            <person name="Digiampietri L.A."/>
            <person name="Suffys P.N."/>
            <person name="Viana-Niero C."/>
        </authorList>
    </citation>
    <scope>NUCLEOTIDE SEQUENCE [LARGE SCALE GENOMIC DNA]</scope>
    <source>
        <strain evidence="2 3">MYC123</strain>
    </source>
</reference>
<sequence length="113" mass="11370">MSVRSNAAAAAVFAVAALTAGCGQGGGGESGLSCTTFSSVNKNPEQYVANTNAVSALLVAHGVTPSAGHHYNAAAGDHIMNVTVATQEVTAYCKANPSSTIDKGITWSNFKSH</sequence>
<protein>
    <recommendedName>
        <fullName evidence="4">DUF732 domain-containing protein</fullName>
    </recommendedName>
</protein>
<evidence type="ECO:0000313" key="3">
    <source>
        <dbReference type="Proteomes" id="UP001299046"/>
    </source>
</evidence>
<evidence type="ECO:0000313" key="2">
    <source>
        <dbReference type="EMBL" id="MEB3052347.1"/>
    </source>
</evidence>
<name>A0ABU5YQJ5_9MYCO</name>
<feature type="signal peptide" evidence="1">
    <location>
        <begin position="1"/>
        <end position="16"/>
    </location>
</feature>
<dbReference type="EMBL" id="JAYJJT010000043">
    <property type="protein sequence ID" value="MEB3052347.1"/>
    <property type="molecule type" value="Genomic_DNA"/>
</dbReference>
<dbReference type="PROSITE" id="PS51257">
    <property type="entry name" value="PROKAR_LIPOPROTEIN"/>
    <property type="match status" value="1"/>
</dbReference>
<evidence type="ECO:0000256" key="1">
    <source>
        <dbReference type="SAM" id="SignalP"/>
    </source>
</evidence>
<organism evidence="2 3">
    <name type="scientific">[Mycobacterium] zoologicum</name>
    <dbReference type="NCBI Taxonomy" id="2872311"/>
    <lineage>
        <taxon>Bacteria</taxon>
        <taxon>Bacillati</taxon>
        <taxon>Actinomycetota</taxon>
        <taxon>Actinomycetes</taxon>
        <taxon>Mycobacteriales</taxon>
        <taxon>Mycobacteriaceae</taxon>
        <taxon>Mycolicibacter</taxon>
    </lineage>
</organism>
<gene>
    <name evidence="2" type="ORF">KV112_21885</name>
</gene>
<feature type="chain" id="PRO_5047102207" description="DUF732 domain-containing protein" evidence="1">
    <location>
        <begin position="17"/>
        <end position="113"/>
    </location>
</feature>
<keyword evidence="1" id="KW-0732">Signal</keyword>
<keyword evidence="3" id="KW-1185">Reference proteome</keyword>
<proteinExistence type="predicted"/>
<dbReference type="RefSeq" id="WP_225400388.1">
    <property type="nucleotide sequence ID" value="NZ_JAYJJS010000004.1"/>
</dbReference>
<comment type="caution">
    <text evidence="2">The sequence shown here is derived from an EMBL/GenBank/DDBJ whole genome shotgun (WGS) entry which is preliminary data.</text>
</comment>
<evidence type="ECO:0008006" key="4">
    <source>
        <dbReference type="Google" id="ProtNLM"/>
    </source>
</evidence>